<evidence type="ECO:0000313" key="2">
    <source>
        <dbReference type="Proteomes" id="UP000183832"/>
    </source>
</evidence>
<reference evidence="1 2" key="1">
    <citation type="submission" date="2015-04" db="EMBL/GenBank/DDBJ databases">
        <authorList>
            <person name="Syromyatnikov M.Y."/>
            <person name="Popov V.N."/>
        </authorList>
    </citation>
    <scope>NUCLEOTIDE SEQUENCE [LARGE SCALE GENOMIC DNA]</scope>
</reference>
<accession>A0A1J1J7M7</accession>
<keyword evidence="2" id="KW-1185">Reference proteome</keyword>
<protein>
    <submittedName>
        <fullName evidence="1">CLUMA_CG021476, isoform A</fullName>
    </submittedName>
</protein>
<gene>
    <name evidence="1" type="ORF">CLUMA_CG021476</name>
</gene>
<sequence length="116" mass="13626">MSKKIDAYLLVVHKCVDTNKAPTNEILQDILRPLREYETTTVTFEIAFSGKSHEKEVDKFFRFKLLIDDGRKAIRHLQINIYCGLKANEGIRTFSSNRKLKQDDKFTQLTNYFVEH</sequence>
<name>A0A1J1J7M7_9DIPT</name>
<evidence type="ECO:0000313" key="1">
    <source>
        <dbReference type="EMBL" id="CRL08437.1"/>
    </source>
</evidence>
<dbReference type="AlphaFoldDB" id="A0A1J1J7M7"/>
<dbReference type="Proteomes" id="UP000183832">
    <property type="component" value="Unassembled WGS sequence"/>
</dbReference>
<organism evidence="1 2">
    <name type="scientific">Clunio marinus</name>
    <dbReference type="NCBI Taxonomy" id="568069"/>
    <lineage>
        <taxon>Eukaryota</taxon>
        <taxon>Metazoa</taxon>
        <taxon>Ecdysozoa</taxon>
        <taxon>Arthropoda</taxon>
        <taxon>Hexapoda</taxon>
        <taxon>Insecta</taxon>
        <taxon>Pterygota</taxon>
        <taxon>Neoptera</taxon>
        <taxon>Endopterygota</taxon>
        <taxon>Diptera</taxon>
        <taxon>Nematocera</taxon>
        <taxon>Chironomoidea</taxon>
        <taxon>Chironomidae</taxon>
        <taxon>Clunio</taxon>
    </lineage>
</organism>
<dbReference type="EMBL" id="CVRI01000075">
    <property type="protein sequence ID" value="CRL08437.1"/>
    <property type="molecule type" value="Genomic_DNA"/>
</dbReference>
<proteinExistence type="predicted"/>